<feature type="compositionally biased region" description="Polar residues" evidence="1">
    <location>
        <begin position="41"/>
        <end position="50"/>
    </location>
</feature>
<proteinExistence type="predicted"/>
<protein>
    <submittedName>
        <fullName evidence="2">Uncharacterized protein</fullName>
    </submittedName>
</protein>
<dbReference type="EMBL" id="CDPU01000001">
    <property type="protein sequence ID" value="CEO44728.1"/>
    <property type="molecule type" value="Genomic_DNA"/>
</dbReference>
<reference evidence="2" key="1">
    <citation type="submission" date="2015-01" db="EMBL/GenBank/DDBJ databases">
        <authorList>
            <person name="Durling Mikael"/>
        </authorList>
    </citation>
    <scope>NUCLEOTIDE SEQUENCE</scope>
</reference>
<sequence>MLHANRAAERDLDLTGGGRITCHPLLVIYFGRLQSADSRTNDFTSKTCSVPHSIRTTRRASNSKRGSGRDFGNH</sequence>
<evidence type="ECO:0000313" key="2">
    <source>
        <dbReference type="EMBL" id="CEO44728.1"/>
    </source>
</evidence>
<evidence type="ECO:0000256" key="1">
    <source>
        <dbReference type="SAM" id="MobiDB-lite"/>
    </source>
</evidence>
<feature type="region of interest" description="Disordered" evidence="1">
    <location>
        <begin position="41"/>
        <end position="74"/>
    </location>
</feature>
<dbReference type="AlphaFoldDB" id="A0A0B7JIS0"/>
<organism evidence="2">
    <name type="scientific">Bionectria ochroleuca</name>
    <name type="common">Gliocladium roseum</name>
    <dbReference type="NCBI Taxonomy" id="29856"/>
    <lineage>
        <taxon>Eukaryota</taxon>
        <taxon>Fungi</taxon>
        <taxon>Dikarya</taxon>
        <taxon>Ascomycota</taxon>
        <taxon>Pezizomycotina</taxon>
        <taxon>Sordariomycetes</taxon>
        <taxon>Hypocreomycetidae</taxon>
        <taxon>Hypocreales</taxon>
        <taxon>Bionectriaceae</taxon>
        <taxon>Clonostachys</taxon>
    </lineage>
</organism>
<accession>A0A0B7JIS0</accession>
<name>A0A0B7JIS0_BIOOC</name>
<gene>
    <name evidence="2" type="ORF">BN869_000000783_1</name>
</gene>